<evidence type="ECO:0000256" key="4">
    <source>
        <dbReference type="PROSITE-ProRule" id="PRU00207"/>
    </source>
</evidence>
<dbReference type="Gene3D" id="3.30.40.10">
    <property type="entry name" value="Zinc/RING finger domain, C3HC4 (zinc finger)"/>
    <property type="match status" value="2"/>
</dbReference>
<keyword evidence="2 4" id="KW-0863">Zinc-finger</keyword>
<dbReference type="AlphaFoldDB" id="A0A819R1U7"/>
<sequence length="352" mass="41529">MENNSITRDRFADNDRIFKEFSCQICQNLLWKPHSCSSCHRILCEKCMQKWFENPMNRNTCPFCSKPSEYKPCTIITQHTFAHLSIRCRNEKLGCKQILRYKQLGYHETADCQYLSEQCMKCNQLILRSKLVEHQQRSKQCISCPIKCTICKNSFEDIDFQAHFTDCYQQKIDQLNTNIDFDRNMERHIRDNERITPNSTLIYFEKFHVKFQFIFENLLSNFPNFLRSINLVQQARERNCGTICVGLIILVLTYGKFMIFQSFSDHTIMFCLTIFTFLLGCLFKMPLKIFTIDSTLNYARGGMASLCLFLFTMKLILLLIRLYYSFIPTYFAIGIIVFINYHLACLIASPDI</sequence>
<dbReference type="SUPFAM" id="SSF57850">
    <property type="entry name" value="RING/U-box"/>
    <property type="match status" value="1"/>
</dbReference>
<keyword evidence="5" id="KW-0472">Membrane</keyword>
<feature type="transmembrane region" description="Helical" evidence="5">
    <location>
        <begin position="330"/>
        <end position="349"/>
    </location>
</feature>
<evidence type="ECO:0000259" key="6">
    <source>
        <dbReference type="PROSITE" id="PS50089"/>
    </source>
</evidence>
<name>A0A819R1U7_9BILA</name>
<evidence type="ECO:0000313" key="10">
    <source>
        <dbReference type="Proteomes" id="UP000663844"/>
    </source>
</evidence>
<feature type="domain" description="TRAF-type" evidence="7">
    <location>
        <begin position="107"/>
        <end position="161"/>
    </location>
</feature>
<feature type="transmembrane region" description="Helical" evidence="5">
    <location>
        <begin position="266"/>
        <end position="283"/>
    </location>
</feature>
<evidence type="ECO:0000256" key="5">
    <source>
        <dbReference type="SAM" id="Phobius"/>
    </source>
</evidence>
<dbReference type="EMBL" id="CAJNOG010001568">
    <property type="protein sequence ID" value="CAF1454889.1"/>
    <property type="molecule type" value="Genomic_DNA"/>
</dbReference>
<keyword evidence="5" id="KW-1133">Transmembrane helix</keyword>
<evidence type="ECO:0000256" key="3">
    <source>
        <dbReference type="ARBA" id="ARBA00022833"/>
    </source>
</evidence>
<evidence type="ECO:0000256" key="2">
    <source>
        <dbReference type="ARBA" id="ARBA00022771"/>
    </source>
</evidence>
<dbReference type="PANTHER" id="PTHR10131:SF94">
    <property type="entry name" value="TNF RECEPTOR-ASSOCIATED FACTOR 4"/>
    <property type="match status" value="1"/>
</dbReference>
<accession>A0A819R1U7</accession>
<dbReference type="SUPFAM" id="SSF49599">
    <property type="entry name" value="TRAF domain-like"/>
    <property type="match status" value="1"/>
</dbReference>
<feature type="zinc finger region" description="TRAF-type" evidence="4">
    <location>
        <begin position="107"/>
        <end position="161"/>
    </location>
</feature>
<feature type="domain" description="RING-type" evidence="6">
    <location>
        <begin position="23"/>
        <end position="65"/>
    </location>
</feature>
<dbReference type="InterPro" id="IPR001293">
    <property type="entry name" value="Znf_TRAF"/>
</dbReference>
<dbReference type="Proteomes" id="UP000663844">
    <property type="component" value="Unassembled WGS sequence"/>
</dbReference>
<keyword evidence="5" id="KW-0812">Transmembrane</keyword>
<keyword evidence="1 4" id="KW-0479">Metal-binding</keyword>
<dbReference type="PROSITE" id="PS50145">
    <property type="entry name" value="ZF_TRAF"/>
    <property type="match status" value="1"/>
</dbReference>
<keyword evidence="3 4" id="KW-0862">Zinc</keyword>
<evidence type="ECO:0000313" key="9">
    <source>
        <dbReference type="EMBL" id="CAF4038400.1"/>
    </source>
</evidence>
<proteinExistence type="predicted"/>
<feature type="transmembrane region" description="Helical" evidence="5">
    <location>
        <begin position="303"/>
        <end position="324"/>
    </location>
</feature>
<dbReference type="PANTHER" id="PTHR10131">
    <property type="entry name" value="TNF RECEPTOR ASSOCIATED FACTOR"/>
    <property type="match status" value="1"/>
</dbReference>
<evidence type="ECO:0000313" key="8">
    <source>
        <dbReference type="EMBL" id="CAF1454889.1"/>
    </source>
</evidence>
<reference evidence="9" key="1">
    <citation type="submission" date="2021-02" db="EMBL/GenBank/DDBJ databases">
        <authorList>
            <person name="Nowell W R."/>
        </authorList>
    </citation>
    <scope>NUCLEOTIDE SEQUENCE</scope>
</reference>
<gene>
    <name evidence="8" type="ORF">JYZ213_LOCUS40909</name>
    <name evidence="9" type="ORF">OXD698_LOCUS31761</name>
</gene>
<evidence type="ECO:0000256" key="1">
    <source>
        <dbReference type="ARBA" id="ARBA00022723"/>
    </source>
</evidence>
<dbReference type="GO" id="GO:0008270">
    <property type="term" value="F:zinc ion binding"/>
    <property type="evidence" value="ECO:0007669"/>
    <property type="project" value="UniProtKB-KW"/>
</dbReference>
<dbReference type="Proteomes" id="UP000663845">
    <property type="component" value="Unassembled WGS sequence"/>
</dbReference>
<evidence type="ECO:0008006" key="11">
    <source>
        <dbReference type="Google" id="ProtNLM"/>
    </source>
</evidence>
<protein>
    <recommendedName>
        <fullName evidence="11">RING-type domain-containing protein</fullName>
    </recommendedName>
</protein>
<dbReference type="PROSITE" id="PS50089">
    <property type="entry name" value="ZF_RING_2"/>
    <property type="match status" value="1"/>
</dbReference>
<dbReference type="InterPro" id="IPR013083">
    <property type="entry name" value="Znf_RING/FYVE/PHD"/>
</dbReference>
<dbReference type="InterPro" id="IPR001841">
    <property type="entry name" value="Znf_RING"/>
</dbReference>
<feature type="transmembrane region" description="Helical" evidence="5">
    <location>
        <begin position="240"/>
        <end position="260"/>
    </location>
</feature>
<organism evidence="9 10">
    <name type="scientific">Adineta steineri</name>
    <dbReference type="NCBI Taxonomy" id="433720"/>
    <lineage>
        <taxon>Eukaryota</taxon>
        <taxon>Metazoa</taxon>
        <taxon>Spiralia</taxon>
        <taxon>Gnathifera</taxon>
        <taxon>Rotifera</taxon>
        <taxon>Eurotatoria</taxon>
        <taxon>Bdelloidea</taxon>
        <taxon>Adinetida</taxon>
        <taxon>Adinetidae</taxon>
        <taxon>Adineta</taxon>
    </lineage>
</organism>
<evidence type="ECO:0000259" key="7">
    <source>
        <dbReference type="PROSITE" id="PS50145"/>
    </source>
</evidence>
<comment type="caution">
    <text evidence="9">The sequence shown here is derived from an EMBL/GenBank/DDBJ whole genome shotgun (WGS) entry which is preliminary data.</text>
</comment>
<dbReference type="EMBL" id="CAJOAZ010003989">
    <property type="protein sequence ID" value="CAF4038400.1"/>
    <property type="molecule type" value="Genomic_DNA"/>
</dbReference>